<protein>
    <submittedName>
        <fullName evidence="1">Uncharacterized protein</fullName>
    </submittedName>
</protein>
<keyword evidence="2" id="KW-1185">Reference proteome</keyword>
<dbReference type="HOGENOM" id="CLU_1511353_0_0_1"/>
<name>R0KIE7_EXST2</name>
<dbReference type="RefSeq" id="XP_008024540.1">
    <property type="nucleotide sequence ID" value="XM_008026349.1"/>
</dbReference>
<dbReference type="AlphaFoldDB" id="R0KIE7"/>
<dbReference type="GeneID" id="19403214"/>
<reference evidence="1 2" key="1">
    <citation type="journal article" date="2012" name="PLoS Pathog.">
        <title>Diverse lifestyles and strategies of plant pathogenesis encoded in the genomes of eighteen Dothideomycetes fungi.</title>
        <authorList>
            <person name="Ohm R.A."/>
            <person name="Feau N."/>
            <person name="Henrissat B."/>
            <person name="Schoch C.L."/>
            <person name="Horwitz B.A."/>
            <person name="Barry K.W."/>
            <person name="Condon B.J."/>
            <person name="Copeland A.C."/>
            <person name="Dhillon B."/>
            <person name="Glaser F."/>
            <person name="Hesse C.N."/>
            <person name="Kosti I."/>
            <person name="LaButti K."/>
            <person name="Lindquist E.A."/>
            <person name="Lucas S."/>
            <person name="Salamov A.A."/>
            <person name="Bradshaw R.E."/>
            <person name="Ciuffetti L."/>
            <person name="Hamelin R.C."/>
            <person name="Kema G.H.J."/>
            <person name="Lawrence C."/>
            <person name="Scott J.A."/>
            <person name="Spatafora J.W."/>
            <person name="Turgeon B.G."/>
            <person name="de Wit P.J.G.M."/>
            <person name="Zhong S."/>
            <person name="Goodwin S.B."/>
            <person name="Grigoriev I.V."/>
        </authorList>
    </citation>
    <scope>NUCLEOTIDE SEQUENCE [LARGE SCALE GENOMIC DNA]</scope>
    <source>
        <strain evidence="2">28A</strain>
    </source>
</reference>
<dbReference type="Proteomes" id="UP000016935">
    <property type="component" value="Unassembled WGS sequence"/>
</dbReference>
<proteinExistence type="predicted"/>
<evidence type="ECO:0000313" key="1">
    <source>
        <dbReference type="EMBL" id="EOA87822.1"/>
    </source>
</evidence>
<dbReference type="EMBL" id="KB908570">
    <property type="protein sequence ID" value="EOA87822.1"/>
    <property type="molecule type" value="Genomic_DNA"/>
</dbReference>
<reference evidence="1 2" key="2">
    <citation type="journal article" date="2013" name="PLoS Genet.">
        <title>Comparative genome structure, secondary metabolite, and effector coding capacity across Cochliobolus pathogens.</title>
        <authorList>
            <person name="Condon B.J."/>
            <person name="Leng Y."/>
            <person name="Wu D."/>
            <person name="Bushley K.E."/>
            <person name="Ohm R.A."/>
            <person name="Otillar R."/>
            <person name="Martin J."/>
            <person name="Schackwitz W."/>
            <person name="Grimwood J."/>
            <person name="MohdZainudin N."/>
            <person name="Xue C."/>
            <person name="Wang R."/>
            <person name="Manning V.A."/>
            <person name="Dhillon B."/>
            <person name="Tu Z.J."/>
            <person name="Steffenson B.J."/>
            <person name="Salamov A."/>
            <person name="Sun H."/>
            <person name="Lowry S."/>
            <person name="LaButti K."/>
            <person name="Han J."/>
            <person name="Copeland A."/>
            <person name="Lindquist E."/>
            <person name="Barry K."/>
            <person name="Schmutz J."/>
            <person name="Baker S.E."/>
            <person name="Ciuffetti L.M."/>
            <person name="Grigoriev I.V."/>
            <person name="Zhong S."/>
            <person name="Turgeon B.G."/>
        </authorList>
    </citation>
    <scope>NUCLEOTIDE SEQUENCE [LARGE SCALE GENOMIC DNA]</scope>
    <source>
        <strain evidence="2">28A</strain>
    </source>
</reference>
<gene>
    <name evidence="1" type="ORF">SETTUDRAFT_28113</name>
</gene>
<accession>R0KIE7</accession>
<sequence length="192" mass="20438">MPKDSSGVRHTGAQGLFDDVDEMAQIAQIAQIAQRAAAANTDAYEMHGVQSRARRDQWYAGDKEATVGRRMAWDSRVSRFFGKITGKKAEDDDEDGTKDLVANMVAMAGGIAAGVGGGSQQNHNRGGGGSVSYSIARGAHGHEHMCREGEVEALESPWLKECGMVRVKSSVPGGCQIVSKNMLQRDDGGGGW</sequence>
<organism evidence="1 2">
    <name type="scientific">Exserohilum turcicum (strain 28A)</name>
    <name type="common">Northern leaf blight fungus</name>
    <name type="synonym">Setosphaeria turcica</name>
    <dbReference type="NCBI Taxonomy" id="671987"/>
    <lineage>
        <taxon>Eukaryota</taxon>
        <taxon>Fungi</taxon>
        <taxon>Dikarya</taxon>
        <taxon>Ascomycota</taxon>
        <taxon>Pezizomycotina</taxon>
        <taxon>Dothideomycetes</taxon>
        <taxon>Pleosporomycetidae</taxon>
        <taxon>Pleosporales</taxon>
        <taxon>Pleosporineae</taxon>
        <taxon>Pleosporaceae</taxon>
        <taxon>Exserohilum</taxon>
    </lineage>
</organism>
<evidence type="ECO:0000313" key="2">
    <source>
        <dbReference type="Proteomes" id="UP000016935"/>
    </source>
</evidence>
<dbReference type="OrthoDB" id="3755201at2759"/>